<proteinExistence type="predicted"/>
<evidence type="ECO:0000313" key="2">
    <source>
        <dbReference type="EMBL" id="VEL19640.1"/>
    </source>
</evidence>
<dbReference type="GO" id="GO:0030286">
    <property type="term" value="C:dynein complex"/>
    <property type="evidence" value="ECO:0007669"/>
    <property type="project" value="InterPro"/>
</dbReference>
<name>A0A448WT54_9PLAT</name>
<dbReference type="GO" id="GO:0007018">
    <property type="term" value="P:microtubule-based movement"/>
    <property type="evidence" value="ECO:0007669"/>
    <property type="project" value="InterPro"/>
</dbReference>
<evidence type="ECO:0000313" key="3">
    <source>
        <dbReference type="Proteomes" id="UP000784294"/>
    </source>
</evidence>
<comment type="caution">
    <text evidence="2">The sequence shown here is derived from an EMBL/GenBank/DDBJ whole genome shotgun (WGS) entry which is preliminary data.</text>
</comment>
<dbReference type="Proteomes" id="UP000784294">
    <property type="component" value="Unassembled WGS sequence"/>
</dbReference>
<dbReference type="InterPro" id="IPR041228">
    <property type="entry name" value="Dynein_C"/>
</dbReference>
<dbReference type="GO" id="GO:0051959">
    <property type="term" value="F:dynein light intermediate chain binding"/>
    <property type="evidence" value="ECO:0007669"/>
    <property type="project" value="InterPro"/>
</dbReference>
<dbReference type="OrthoDB" id="10251809at2759"/>
<accession>A0A448WT54</accession>
<dbReference type="PANTHER" id="PTHR22878:SF68">
    <property type="entry name" value="DYNEIN HEAVY CHAIN 6, AXONEMAL-LIKE"/>
    <property type="match status" value="1"/>
</dbReference>
<evidence type="ECO:0000259" key="1">
    <source>
        <dbReference type="Pfam" id="PF18199"/>
    </source>
</evidence>
<gene>
    <name evidence="2" type="ORF">PXEA_LOCUS13080</name>
</gene>
<dbReference type="Pfam" id="PF18199">
    <property type="entry name" value="Dynein_C"/>
    <property type="match status" value="1"/>
</dbReference>
<feature type="domain" description="Dynein heavy chain C-terminal" evidence="1">
    <location>
        <begin position="2"/>
        <end position="81"/>
    </location>
</feature>
<dbReference type="GO" id="GO:0045505">
    <property type="term" value="F:dynein intermediate chain binding"/>
    <property type="evidence" value="ECO:0007669"/>
    <property type="project" value="InterPro"/>
</dbReference>
<dbReference type="PANTHER" id="PTHR22878">
    <property type="entry name" value="DYNEIN HEAVY CHAIN 6, AXONEMAL-LIKE-RELATED"/>
    <property type="match status" value="1"/>
</dbReference>
<dbReference type="Gene3D" id="1.20.1270.280">
    <property type="match status" value="1"/>
</dbReference>
<reference evidence="2" key="1">
    <citation type="submission" date="2018-11" db="EMBL/GenBank/DDBJ databases">
        <authorList>
            <consortium name="Pathogen Informatics"/>
        </authorList>
    </citation>
    <scope>NUCLEOTIDE SEQUENCE</scope>
</reference>
<protein>
    <recommendedName>
        <fullName evidence="1">Dynein heavy chain C-terminal domain-containing protein</fullName>
    </recommendedName>
</protein>
<dbReference type="AlphaFoldDB" id="A0A448WT54"/>
<keyword evidence="3" id="KW-1185">Reference proteome</keyword>
<dbReference type="InterPro" id="IPR026983">
    <property type="entry name" value="DHC"/>
</dbReference>
<dbReference type="EMBL" id="CAAALY010042501">
    <property type="protein sequence ID" value="VEL19640.1"/>
    <property type="molecule type" value="Genomic_DNA"/>
</dbReference>
<sequence length="81" mass="9364">MDQLKKAVRGFVVMSEELERIHSAFLINAVPEHWSGAAYPSLKPLGSWVKDLVLRCDFVRHWMVKGQPRSFWLSGFFFPQG</sequence>
<organism evidence="2 3">
    <name type="scientific">Protopolystoma xenopodis</name>
    <dbReference type="NCBI Taxonomy" id="117903"/>
    <lineage>
        <taxon>Eukaryota</taxon>
        <taxon>Metazoa</taxon>
        <taxon>Spiralia</taxon>
        <taxon>Lophotrochozoa</taxon>
        <taxon>Platyhelminthes</taxon>
        <taxon>Monogenea</taxon>
        <taxon>Polyopisthocotylea</taxon>
        <taxon>Polystomatidea</taxon>
        <taxon>Polystomatidae</taxon>
        <taxon>Protopolystoma</taxon>
    </lineage>
</organism>